<accession>A0A2M3ZQF6</accession>
<keyword evidence="1" id="KW-0472">Membrane</keyword>
<sequence length="75" mass="8209">MKSINSAAESISAWITVFAWPSMVAAFSSCRYGPAIRSAAFCQMRIRSSNGVRSHLTCVSVAVLIAFWTSFWSAQ</sequence>
<dbReference type="EMBL" id="GGFM01009981">
    <property type="protein sequence ID" value="MBW30732.1"/>
    <property type="molecule type" value="Transcribed_RNA"/>
</dbReference>
<keyword evidence="1" id="KW-0812">Transmembrane</keyword>
<name>A0A2M3ZQF6_9DIPT</name>
<protein>
    <submittedName>
        <fullName evidence="2">Putative secreted peptide</fullName>
    </submittedName>
</protein>
<proteinExistence type="predicted"/>
<dbReference type="AlphaFoldDB" id="A0A2M3ZQF6"/>
<reference evidence="2" key="1">
    <citation type="submission" date="2018-01" db="EMBL/GenBank/DDBJ databases">
        <title>An insight into the sialome of Amazonian anophelines.</title>
        <authorList>
            <person name="Ribeiro J.M."/>
            <person name="Scarpassa V."/>
            <person name="Calvo E."/>
        </authorList>
    </citation>
    <scope>NUCLEOTIDE SEQUENCE</scope>
    <source>
        <tissue evidence="2">Salivary glands</tissue>
    </source>
</reference>
<feature type="transmembrane region" description="Helical" evidence="1">
    <location>
        <begin position="54"/>
        <end position="74"/>
    </location>
</feature>
<organism evidence="2">
    <name type="scientific">Anopheles braziliensis</name>
    <dbReference type="NCBI Taxonomy" id="58242"/>
    <lineage>
        <taxon>Eukaryota</taxon>
        <taxon>Metazoa</taxon>
        <taxon>Ecdysozoa</taxon>
        <taxon>Arthropoda</taxon>
        <taxon>Hexapoda</taxon>
        <taxon>Insecta</taxon>
        <taxon>Pterygota</taxon>
        <taxon>Neoptera</taxon>
        <taxon>Endopterygota</taxon>
        <taxon>Diptera</taxon>
        <taxon>Nematocera</taxon>
        <taxon>Culicoidea</taxon>
        <taxon>Culicidae</taxon>
        <taxon>Anophelinae</taxon>
        <taxon>Anopheles</taxon>
    </lineage>
</organism>
<evidence type="ECO:0000313" key="2">
    <source>
        <dbReference type="EMBL" id="MBW30732.1"/>
    </source>
</evidence>
<keyword evidence="1" id="KW-1133">Transmembrane helix</keyword>
<dbReference type="PROSITE" id="PS51257">
    <property type="entry name" value="PROKAR_LIPOPROTEIN"/>
    <property type="match status" value="1"/>
</dbReference>
<evidence type="ECO:0000256" key="1">
    <source>
        <dbReference type="SAM" id="Phobius"/>
    </source>
</evidence>
<feature type="transmembrane region" description="Helical" evidence="1">
    <location>
        <begin position="12"/>
        <end position="33"/>
    </location>
</feature>